<proteinExistence type="predicted"/>
<dbReference type="EMBL" id="CABEEZ010000020">
    <property type="protein sequence ID" value="VTR19986.1"/>
    <property type="molecule type" value="Genomic_DNA"/>
</dbReference>
<feature type="transmembrane region" description="Helical" evidence="1">
    <location>
        <begin position="12"/>
        <end position="32"/>
    </location>
</feature>
<protein>
    <submittedName>
        <fullName evidence="2">Uncharacterized protein</fullName>
    </submittedName>
</protein>
<dbReference type="AlphaFoldDB" id="A0A4U9TIR4"/>
<keyword evidence="1" id="KW-0472">Membrane</keyword>
<reference evidence="2" key="1">
    <citation type="submission" date="2019-05" db="EMBL/GenBank/DDBJ databases">
        <authorList>
            <consortium name="Pathogen Informatics"/>
        </authorList>
    </citation>
    <scope>NUCLEOTIDE SEQUENCE [LARGE SCALE GENOMIC DNA]</scope>
    <source>
        <strain evidence="2">NCTC12965</strain>
    </source>
</reference>
<keyword evidence="1" id="KW-0812">Transmembrane</keyword>
<evidence type="ECO:0000256" key="1">
    <source>
        <dbReference type="SAM" id="Phobius"/>
    </source>
</evidence>
<organism evidence="2">
    <name type="scientific">Serratia fonticola</name>
    <dbReference type="NCBI Taxonomy" id="47917"/>
    <lineage>
        <taxon>Bacteria</taxon>
        <taxon>Pseudomonadati</taxon>
        <taxon>Pseudomonadota</taxon>
        <taxon>Gammaproteobacteria</taxon>
        <taxon>Enterobacterales</taxon>
        <taxon>Yersiniaceae</taxon>
        <taxon>Serratia</taxon>
    </lineage>
</organism>
<gene>
    <name evidence="2" type="ORF">NCTC12965_00913</name>
</gene>
<accession>A0A4U9TIR4</accession>
<sequence>MKKIFKGNEMKVFLSLIALDAFTGFLFINGTIKL</sequence>
<keyword evidence="1" id="KW-1133">Transmembrane helix</keyword>
<evidence type="ECO:0000313" key="2">
    <source>
        <dbReference type="EMBL" id="VTR19986.1"/>
    </source>
</evidence>
<name>A0A4U9TIR4_SERFO</name>